<sequence>MGKSNRKKINAAVWIAFIAYAACLGDLLFFIPYRHTPNPANHNFIPFKTIRMYILYYRYFYFDIWFFNLFGNILMFMPYGWFLPFIFQRLRKGWKTGVLSFSTSAVAETIQGFFHVGGFDVDDILLNTFGGMMGYWAFAQMRKLAKKIKIEIWHSS</sequence>
<name>A0A5J4JEB1_9BACI</name>
<dbReference type="Proteomes" id="UP000391919">
    <property type="component" value="Unassembled WGS sequence"/>
</dbReference>
<evidence type="ECO:0000256" key="1">
    <source>
        <dbReference type="SAM" id="Phobius"/>
    </source>
</evidence>
<dbReference type="Pfam" id="PF04892">
    <property type="entry name" value="VanZ"/>
    <property type="match status" value="1"/>
</dbReference>
<dbReference type="RefSeq" id="WP_151680545.1">
    <property type="nucleotide sequence ID" value="NZ_BKZP01000008.1"/>
</dbReference>
<keyword evidence="1" id="KW-0472">Membrane</keyword>
<comment type="caution">
    <text evidence="3">The sequence shown here is derived from an EMBL/GenBank/DDBJ whole genome shotgun (WGS) entry which is preliminary data.</text>
</comment>
<feature type="transmembrane region" description="Helical" evidence="1">
    <location>
        <begin position="12"/>
        <end position="33"/>
    </location>
</feature>
<dbReference type="InterPro" id="IPR006976">
    <property type="entry name" value="VanZ-like"/>
</dbReference>
<dbReference type="InterPro" id="IPR053150">
    <property type="entry name" value="Teicoplanin_resist-assoc"/>
</dbReference>
<dbReference type="PANTHER" id="PTHR36834:SF1">
    <property type="entry name" value="INTEGRAL MEMBRANE PROTEIN"/>
    <property type="match status" value="1"/>
</dbReference>
<dbReference type="EMBL" id="BKZQ01000002">
    <property type="protein sequence ID" value="GER68895.1"/>
    <property type="molecule type" value="Genomic_DNA"/>
</dbReference>
<feature type="transmembrane region" description="Helical" evidence="1">
    <location>
        <begin position="64"/>
        <end position="86"/>
    </location>
</feature>
<proteinExistence type="predicted"/>
<accession>A0A5J4JEB1</accession>
<dbReference type="PANTHER" id="PTHR36834">
    <property type="entry name" value="MEMBRANE PROTEIN-RELATED"/>
    <property type="match status" value="1"/>
</dbReference>
<keyword evidence="4" id="KW-1185">Reference proteome</keyword>
<evidence type="ECO:0000313" key="4">
    <source>
        <dbReference type="Proteomes" id="UP000391919"/>
    </source>
</evidence>
<gene>
    <name evidence="3" type="ORF">BpJC7_01980</name>
</gene>
<organism evidence="3 4">
    <name type="scientific">Weizmannia acidilactici</name>
    <dbReference type="NCBI Taxonomy" id="2607726"/>
    <lineage>
        <taxon>Bacteria</taxon>
        <taxon>Bacillati</taxon>
        <taxon>Bacillota</taxon>
        <taxon>Bacilli</taxon>
        <taxon>Bacillales</taxon>
        <taxon>Bacillaceae</taxon>
        <taxon>Heyndrickxia</taxon>
    </lineage>
</organism>
<dbReference type="AlphaFoldDB" id="A0A5J4JEB1"/>
<feature type="domain" description="VanZ-like" evidence="2">
    <location>
        <begin position="17"/>
        <end position="139"/>
    </location>
</feature>
<evidence type="ECO:0000313" key="3">
    <source>
        <dbReference type="EMBL" id="GER68895.1"/>
    </source>
</evidence>
<reference evidence="3 4" key="1">
    <citation type="submission" date="2019-09" db="EMBL/GenBank/DDBJ databases">
        <title>Draft genome sequence of Bacillus sp. JC-7.</title>
        <authorList>
            <person name="Tanaka N."/>
            <person name="Shiwa Y."/>
            <person name="Fujita N."/>
            <person name="Tanasupawat S."/>
        </authorList>
    </citation>
    <scope>NUCLEOTIDE SEQUENCE [LARGE SCALE GENOMIC DNA]</scope>
    <source>
        <strain evidence="3 4">JC-7</strain>
    </source>
</reference>
<protein>
    <recommendedName>
        <fullName evidence="2">VanZ-like domain-containing protein</fullName>
    </recommendedName>
</protein>
<evidence type="ECO:0000259" key="2">
    <source>
        <dbReference type="Pfam" id="PF04892"/>
    </source>
</evidence>
<keyword evidence="1" id="KW-1133">Transmembrane helix</keyword>
<keyword evidence="1" id="KW-0812">Transmembrane</keyword>